<feature type="domain" description="Conserved Oligomeric Golgi complex subunit 6 C-terminal" evidence="1">
    <location>
        <begin position="164"/>
        <end position="631"/>
    </location>
</feature>
<name>D8LYW6_BLAHO</name>
<dbReference type="AlphaFoldDB" id="D8LYW6"/>
<dbReference type="OrthoDB" id="272987at2759"/>
<dbReference type="PANTHER" id="PTHR21506:SF0">
    <property type="entry name" value="CONSERVED OLIGOMERIC GOLGI COMPLEX SUBUNIT 6"/>
    <property type="match status" value="1"/>
</dbReference>
<dbReference type="Proteomes" id="UP000008312">
    <property type="component" value="Unassembled WGS sequence"/>
</dbReference>
<gene>
    <name evidence="2" type="ORF">GSBLH_T00006223001</name>
</gene>
<evidence type="ECO:0000313" key="2">
    <source>
        <dbReference type="EMBL" id="CBK21005.2"/>
    </source>
</evidence>
<dbReference type="InParanoid" id="D8LYW6"/>
<reference evidence="2" key="1">
    <citation type="submission" date="2010-02" db="EMBL/GenBank/DDBJ databases">
        <title>Sequencing and annotation of the Blastocystis hominis genome.</title>
        <authorList>
            <person name="Wincker P."/>
        </authorList>
    </citation>
    <scope>NUCLEOTIDE SEQUENCE</scope>
    <source>
        <strain evidence="2">Singapore isolate B</strain>
    </source>
</reference>
<sequence>MRVLDKKIQKVLSMNTTQSDIQEALDSFAAYYDSTENTVDSRKNLRFSLEGISCELTQRFATELGKFYTVFEKFSTSLDEVTKVCLDIQIFQFPNFPRQRLRSRREALTRFLHAYSLSAEEKSILEQRPIFENGSDEFFVVLQRASEVKARCTALMQDPYCMMTATVELLETISSLEENAFHRLFGWCQAECHNTGDKSYYLDEGNSSFLRLRRGLQTLRQKESYFNHCLTDFVNNRRNLLASLLADNLVQWSQNRNEENPNQMMSDLFTWLHEYMNEERAGIRVLLAGDAEESAQNHFVTSCMDVIFSGANKFVQEYLNPYFDENSNVLQLFESLQILAFYDNIVANIISKDCSLRSTLLSIEQTLWTRITNLFVVRVKHYFKLSPFVSNSFITAGNGVSTKNGSERGQNTIFTELLLLLRQCFDMFCLFAHVRFSLNNTTMEIERKTELFNSLVEASLMPLVENSRDYFQILDATELYVTLVNVIEELKSVVSQYGFGVNFNYYLCEKSDFYTDTIIREKLNALLKECDLLRLLQQMNSLSPPLSVHSIASPAVIEKGTQLLVSKMYLFINNEFYTIHPKLRTRMKLEASRMISSEYERLYNAVHDPQNGYINVDSIMLHTPQQIKTLLDCDCSVSWNKHAHKNHSYS</sequence>
<dbReference type="InterPro" id="IPR010490">
    <property type="entry name" value="COG6"/>
</dbReference>
<protein>
    <recommendedName>
        <fullName evidence="1">Conserved Oligomeric Golgi complex subunit 6 C-terminal domain-containing protein</fullName>
    </recommendedName>
</protein>
<proteinExistence type="predicted"/>
<dbReference type="GO" id="GO:0006891">
    <property type="term" value="P:intra-Golgi vesicle-mediated transport"/>
    <property type="evidence" value="ECO:0007669"/>
    <property type="project" value="InterPro"/>
</dbReference>
<dbReference type="RefSeq" id="XP_012895053.1">
    <property type="nucleotide sequence ID" value="XM_013039599.1"/>
</dbReference>
<organism evidence="2">
    <name type="scientific">Blastocystis hominis</name>
    <dbReference type="NCBI Taxonomy" id="12968"/>
    <lineage>
        <taxon>Eukaryota</taxon>
        <taxon>Sar</taxon>
        <taxon>Stramenopiles</taxon>
        <taxon>Bigyra</taxon>
        <taxon>Opalozoa</taxon>
        <taxon>Opalinata</taxon>
        <taxon>Blastocystidae</taxon>
        <taxon>Blastocystis</taxon>
    </lineage>
</organism>
<evidence type="ECO:0000259" key="1">
    <source>
        <dbReference type="Pfam" id="PF20653"/>
    </source>
</evidence>
<dbReference type="Pfam" id="PF20653">
    <property type="entry name" value="COG6_C"/>
    <property type="match status" value="1"/>
</dbReference>
<dbReference type="PANTHER" id="PTHR21506">
    <property type="entry name" value="COMPONENT OF OLIGOMERIC GOLGI COMPLEX 6"/>
    <property type="match status" value="1"/>
</dbReference>
<dbReference type="InterPro" id="IPR048369">
    <property type="entry name" value="COG6_C"/>
</dbReference>
<dbReference type="GO" id="GO:0017119">
    <property type="term" value="C:Golgi transport complex"/>
    <property type="evidence" value="ECO:0007669"/>
    <property type="project" value="InterPro"/>
</dbReference>
<dbReference type="EMBL" id="FN668640">
    <property type="protein sequence ID" value="CBK21005.2"/>
    <property type="molecule type" value="Genomic_DNA"/>
</dbReference>
<keyword evidence="3" id="KW-1185">Reference proteome</keyword>
<dbReference type="SMART" id="SM01087">
    <property type="entry name" value="COG6"/>
    <property type="match status" value="1"/>
</dbReference>
<accession>D8LYW6</accession>
<evidence type="ECO:0000313" key="3">
    <source>
        <dbReference type="Proteomes" id="UP000008312"/>
    </source>
</evidence>
<dbReference type="GeneID" id="24922348"/>